<dbReference type="AlphaFoldDB" id="A0A2P2NSP5"/>
<organism evidence="1">
    <name type="scientific">Rhizophora mucronata</name>
    <name type="common">Asiatic mangrove</name>
    <dbReference type="NCBI Taxonomy" id="61149"/>
    <lineage>
        <taxon>Eukaryota</taxon>
        <taxon>Viridiplantae</taxon>
        <taxon>Streptophyta</taxon>
        <taxon>Embryophyta</taxon>
        <taxon>Tracheophyta</taxon>
        <taxon>Spermatophyta</taxon>
        <taxon>Magnoliopsida</taxon>
        <taxon>eudicotyledons</taxon>
        <taxon>Gunneridae</taxon>
        <taxon>Pentapetalae</taxon>
        <taxon>rosids</taxon>
        <taxon>fabids</taxon>
        <taxon>Malpighiales</taxon>
        <taxon>Rhizophoraceae</taxon>
        <taxon>Rhizophora</taxon>
    </lineage>
</organism>
<reference evidence="1" key="1">
    <citation type="submission" date="2018-02" db="EMBL/GenBank/DDBJ databases">
        <title>Rhizophora mucronata_Transcriptome.</title>
        <authorList>
            <person name="Meera S.P."/>
            <person name="Sreeshan A."/>
            <person name="Augustine A."/>
        </authorList>
    </citation>
    <scope>NUCLEOTIDE SEQUENCE</scope>
    <source>
        <tissue evidence="1">Leaf</tissue>
    </source>
</reference>
<accession>A0A2P2NSP5</accession>
<evidence type="ECO:0000313" key="1">
    <source>
        <dbReference type="EMBL" id="MBX45526.1"/>
    </source>
</evidence>
<name>A0A2P2NSP5_RHIMU</name>
<dbReference type="EMBL" id="GGEC01065042">
    <property type="protein sequence ID" value="MBX45526.1"/>
    <property type="molecule type" value="Transcribed_RNA"/>
</dbReference>
<protein>
    <submittedName>
        <fullName evidence="1">Uncharacterized protein</fullName>
    </submittedName>
</protein>
<sequence length="59" mass="6865">MRTRFLGISEISGTVTNERKAGKTRKCPFRIIVFHNTQLQDHFFLQFLCGNSQSYLAEQ</sequence>
<proteinExistence type="predicted"/>